<name>A0A1H9LL30_9ACTN</name>
<keyword evidence="2" id="KW-1185">Reference proteome</keyword>
<evidence type="ECO:0000313" key="2">
    <source>
        <dbReference type="Proteomes" id="UP000198504"/>
    </source>
</evidence>
<dbReference type="EMBL" id="FOFA01000009">
    <property type="protein sequence ID" value="SER12124.1"/>
    <property type="molecule type" value="Genomic_DNA"/>
</dbReference>
<accession>A0A1H9LL30</accession>
<protein>
    <submittedName>
        <fullName evidence="1">Uncharacterized protein</fullName>
    </submittedName>
</protein>
<dbReference type="AlphaFoldDB" id="A0A1H9LL30"/>
<reference evidence="2" key="1">
    <citation type="submission" date="2016-10" db="EMBL/GenBank/DDBJ databases">
        <authorList>
            <person name="Varghese N."/>
            <person name="Submissions S."/>
        </authorList>
    </citation>
    <scope>NUCLEOTIDE SEQUENCE [LARGE SCALE GENOMIC DNA]</scope>
    <source>
        <strain evidence="2">CGMCC 4.6856</strain>
    </source>
</reference>
<proteinExistence type="predicted"/>
<sequence length="212" mass="24586">MLREGGHYRPRSDLYLTKGRRPTDPPWFRGVPRRPREYEYYPGEFVVEPDPNVSNDRTTGHLIRVMLLRGWSRNQIAYEMSLVRNKGGAWLRWQRDSDRALDRFVEGTKLPERNPPIPSPKEEAVVRPSGLVIVPGIALRFLDFIETEPRSMTDLVERGPMKDSRNGRGVAREYVDYLTEEGMIRWVPGWRTRPRGPVPNFLAVVVHPDPEA</sequence>
<organism evidence="1 2">
    <name type="scientific">Microlunatus flavus</name>
    <dbReference type="NCBI Taxonomy" id="1036181"/>
    <lineage>
        <taxon>Bacteria</taxon>
        <taxon>Bacillati</taxon>
        <taxon>Actinomycetota</taxon>
        <taxon>Actinomycetes</taxon>
        <taxon>Propionibacteriales</taxon>
        <taxon>Propionibacteriaceae</taxon>
        <taxon>Microlunatus</taxon>
    </lineage>
</organism>
<dbReference type="Proteomes" id="UP000198504">
    <property type="component" value="Unassembled WGS sequence"/>
</dbReference>
<gene>
    <name evidence="1" type="ORF">SAMN05421756_1096</name>
</gene>
<dbReference type="STRING" id="1036181.SAMN05421756_1096"/>
<evidence type="ECO:0000313" key="1">
    <source>
        <dbReference type="EMBL" id="SER12124.1"/>
    </source>
</evidence>